<proteinExistence type="predicted"/>
<dbReference type="PROSITE" id="PS51186">
    <property type="entry name" value="GNAT"/>
    <property type="match status" value="1"/>
</dbReference>
<dbReference type="SUPFAM" id="SSF55729">
    <property type="entry name" value="Acyl-CoA N-acyltransferases (Nat)"/>
    <property type="match status" value="1"/>
</dbReference>
<gene>
    <name evidence="2" type="ORF">A2872_01655</name>
</gene>
<accession>A0A1F5Z597</accession>
<protein>
    <recommendedName>
        <fullName evidence="1">N-acetyltransferase domain-containing protein</fullName>
    </recommendedName>
</protein>
<evidence type="ECO:0000313" key="3">
    <source>
        <dbReference type="Proteomes" id="UP000178681"/>
    </source>
</evidence>
<dbReference type="STRING" id="1798377.A2872_01655"/>
<feature type="domain" description="N-acetyltransferase" evidence="1">
    <location>
        <begin position="2"/>
        <end position="149"/>
    </location>
</feature>
<dbReference type="Pfam" id="PF00583">
    <property type="entry name" value="Acetyltransf_1"/>
    <property type="match status" value="1"/>
</dbReference>
<dbReference type="AlphaFoldDB" id="A0A1F5Z597"/>
<organism evidence="2 3">
    <name type="scientific">Candidatus Gottesmanbacteria bacterium RIFCSPHIGHO2_01_FULL_42_12</name>
    <dbReference type="NCBI Taxonomy" id="1798377"/>
    <lineage>
        <taxon>Bacteria</taxon>
        <taxon>Candidatus Gottesmaniibacteriota</taxon>
    </lineage>
</organism>
<evidence type="ECO:0000313" key="2">
    <source>
        <dbReference type="EMBL" id="OGG07292.1"/>
    </source>
</evidence>
<name>A0A1F5Z597_9BACT</name>
<evidence type="ECO:0000259" key="1">
    <source>
        <dbReference type="PROSITE" id="PS51186"/>
    </source>
</evidence>
<dbReference type="EMBL" id="MFJG01000009">
    <property type="protein sequence ID" value="OGG07292.1"/>
    <property type="molecule type" value="Genomic_DNA"/>
</dbReference>
<comment type="caution">
    <text evidence="2">The sequence shown here is derived from an EMBL/GenBank/DDBJ whole genome shotgun (WGS) entry which is preliminary data.</text>
</comment>
<dbReference type="GO" id="GO:0016747">
    <property type="term" value="F:acyltransferase activity, transferring groups other than amino-acyl groups"/>
    <property type="evidence" value="ECO:0007669"/>
    <property type="project" value="InterPro"/>
</dbReference>
<dbReference type="Proteomes" id="UP000178681">
    <property type="component" value="Unassembled WGS sequence"/>
</dbReference>
<sequence>MIKIVAFKDKYLDHAASLFSRVYSDEEGVYDPKMARKRIEDDLKTGLDYSFVALVNNLPAGEIITKVVWADKGWNLWVDTLQVEPGYQKQGLARRLLKTAIDKARAAGAVGVDMQVDIKKPFPGNWYEKIGFEKTDWVAYYAKINSVIF</sequence>
<dbReference type="Gene3D" id="3.40.630.30">
    <property type="match status" value="1"/>
</dbReference>
<dbReference type="CDD" id="cd04301">
    <property type="entry name" value="NAT_SF"/>
    <property type="match status" value="1"/>
</dbReference>
<reference evidence="2 3" key="1">
    <citation type="journal article" date="2016" name="Nat. Commun.">
        <title>Thousands of microbial genomes shed light on interconnected biogeochemical processes in an aquifer system.</title>
        <authorList>
            <person name="Anantharaman K."/>
            <person name="Brown C.T."/>
            <person name="Hug L.A."/>
            <person name="Sharon I."/>
            <person name="Castelle C.J."/>
            <person name="Probst A.J."/>
            <person name="Thomas B.C."/>
            <person name="Singh A."/>
            <person name="Wilkins M.J."/>
            <person name="Karaoz U."/>
            <person name="Brodie E.L."/>
            <person name="Williams K.H."/>
            <person name="Hubbard S.S."/>
            <person name="Banfield J.F."/>
        </authorList>
    </citation>
    <scope>NUCLEOTIDE SEQUENCE [LARGE SCALE GENOMIC DNA]</scope>
</reference>
<dbReference type="InterPro" id="IPR000182">
    <property type="entry name" value="GNAT_dom"/>
</dbReference>
<dbReference type="InterPro" id="IPR016181">
    <property type="entry name" value="Acyl_CoA_acyltransferase"/>
</dbReference>